<dbReference type="RefSeq" id="WP_019300756.1">
    <property type="nucleotide sequence ID" value="NZ_CP036251.1"/>
</dbReference>
<accession>A0AAP0ZKV9</accession>
<reference evidence="1 2" key="2">
    <citation type="submission" date="2015-09" db="EMBL/GenBank/DDBJ databases">
        <title>Draft genome sequence of Xanthomonas oryzae pv. USA str. X11-5A.</title>
        <authorList>
            <person name="Knight B.M."/>
            <person name="Roberts D.P."/>
            <person name="Lin D."/>
            <person name="Hari K."/>
            <person name="Fletcher J."/>
            <person name="Melcher U."/>
            <person name="Blagden T."/>
            <person name="Winegar R.A."/>
        </authorList>
    </citation>
    <scope>NUCLEOTIDE SEQUENCE [LARGE SCALE GENOMIC DNA]</scope>
    <source>
        <strain evidence="1 2">X11-5A</strain>
    </source>
</reference>
<comment type="caution">
    <text evidence="1">The sequence shown here is derived from an EMBL/GenBank/DDBJ whole genome shotgun (WGS) entry which is preliminary data.</text>
</comment>
<proteinExistence type="predicted"/>
<name>A0AAP0ZKV9_9XANT</name>
<dbReference type="InterPro" id="IPR058979">
    <property type="entry name" value="LysC-like"/>
</dbReference>
<protein>
    <submittedName>
        <fullName evidence="1">Uncharacterized protein</fullName>
    </submittedName>
</protein>
<gene>
    <name evidence="1" type="ORF">ADT25_11070</name>
</gene>
<evidence type="ECO:0000313" key="2">
    <source>
        <dbReference type="Proteomes" id="UP000036790"/>
    </source>
</evidence>
<reference evidence="1 2" key="1">
    <citation type="submission" date="2015-07" db="EMBL/GenBank/DDBJ databases">
        <authorList>
            <consortium name="Consortium for Microbial Forensics and Genomics (microFORGE)"/>
            <person name="Knight B.M."/>
            <person name="Roberts D.P."/>
            <person name="Lin D."/>
            <person name="Hari K."/>
            <person name="Fletcher J."/>
            <person name="Melcher U."/>
            <person name="Blagden T."/>
            <person name="Winegar R.A."/>
        </authorList>
    </citation>
    <scope>NUCLEOTIDE SEQUENCE [LARGE SCALE GENOMIC DNA]</scope>
    <source>
        <strain evidence="1 2">X11-5A</strain>
    </source>
</reference>
<dbReference type="EMBL" id="LHUJ01000198">
    <property type="protein sequence ID" value="KOR44289.1"/>
    <property type="molecule type" value="Genomic_DNA"/>
</dbReference>
<dbReference type="AlphaFoldDB" id="A0AAP0ZKV9"/>
<dbReference type="Proteomes" id="UP000036790">
    <property type="component" value="Unassembled WGS sequence"/>
</dbReference>
<dbReference type="PROSITE" id="PS51257">
    <property type="entry name" value="PROKAR_LIPOPROTEIN"/>
    <property type="match status" value="1"/>
</dbReference>
<dbReference type="Pfam" id="PF23793">
    <property type="entry name" value="LysC"/>
    <property type="match status" value="1"/>
</dbReference>
<evidence type="ECO:0000313" key="1">
    <source>
        <dbReference type="EMBL" id="KOR44289.1"/>
    </source>
</evidence>
<sequence length="91" mass="9929">MTRLRLAVLVLVLAGCTEKTVKPTVPTMVRVQVPQYVPLPDALTRPCPAVRAKGRTVEAVVSAYNTNVSTQTECDKRMARIRALQPGAEQP</sequence>
<organism evidence="1 2">
    <name type="scientific">Xanthomonas oryzae</name>
    <dbReference type="NCBI Taxonomy" id="347"/>
    <lineage>
        <taxon>Bacteria</taxon>
        <taxon>Pseudomonadati</taxon>
        <taxon>Pseudomonadota</taxon>
        <taxon>Gammaproteobacteria</taxon>
        <taxon>Lysobacterales</taxon>
        <taxon>Lysobacteraceae</taxon>
        <taxon>Xanthomonas</taxon>
    </lineage>
</organism>